<dbReference type="Proteomes" id="UP001501116">
    <property type="component" value="Unassembled WGS sequence"/>
</dbReference>
<keyword evidence="2" id="KW-1185">Reference proteome</keyword>
<sequence length="264" mass="30958">MHDYMRDKFQLSGVTRFPEVERLRFSQLPETLKNALMVRPYIRAITILRQSNKGTKFEVFHRLNSGGQPLNAQEVRNVIFRGPLNDLLLELSSEEFLRKQLKIRDSRTSAYRDMQDVEFVLRFLTLRETWENFSGDFKRSMDNFMSRHQYATNEELDQYRASFQLSLAMCASIWGDNAFKRPEKKGWRDQTLAGMYDAQMVAATLLKPEEIQVAVQRRSDIIEMSRRLFEDPDFESAVRVATNTPAKLVLRVSDMLRVLKLDSK</sequence>
<evidence type="ECO:0000313" key="2">
    <source>
        <dbReference type="Proteomes" id="UP001501116"/>
    </source>
</evidence>
<dbReference type="PANTHER" id="PTHR39639">
    <property type="entry name" value="CHROMOSOME 16, WHOLE GENOME SHOTGUN SEQUENCE"/>
    <property type="match status" value="1"/>
</dbReference>
<gene>
    <name evidence="1" type="ORF">GCM10009754_19830</name>
</gene>
<accession>A0ABP5BRH6</accession>
<dbReference type="PANTHER" id="PTHR39639:SF1">
    <property type="entry name" value="DUF262 DOMAIN-CONTAINING PROTEIN"/>
    <property type="match status" value="1"/>
</dbReference>
<evidence type="ECO:0000313" key="1">
    <source>
        <dbReference type="EMBL" id="GAA1951065.1"/>
    </source>
</evidence>
<protein>
    <submittedName>
        <fullName evidence="1">Uncharacterized protein</fullName>
    </submittedName>
</protein>
<name>A0ABP5BRH6_9PSEU</name>
<proteinExistence type="predicted"/>
<comment type="caution">
    <text evidence="1">The sequence shown here is derived from an EMBL/GenBank/DDBJ whole genome shotgun (WGS) entry which is preliminary data.</text>
</comment>
<organism evidence="1 2">
    <name type="scientific">Amycolatopsis minnesotensis</name>
    <dbReference type="NCBI Taxonomy" id="337894"/>
    <lineage>
        <taxon>Bacteria</taxon>
        <taxon>Bacillati</taxon>
        <taxon>Actinomycetota</taxon>
        <taxon>Actinomycetes</taxon>
        <taxon>Pseudonocardiales</taxon>
        <taxon>Pseudonocardiaceae</taxon>
        <taxon>Amycolatopsis</taxon>
    </lineage>
</organism>
<dbReference type="EMBL" id="BAAANN010000006">
    <property type="protein sequence ID" value="GAA1951065.1"/>
    <property type="molecule type" value="Genomic_DNA"/>
</dbReference>
<reference evidence="2" key="1">
    <citation type="journal article" date="2019" name="Int. J. Syst. Evol. Microbiol.">
        <title>The Global Catalogue of Microorganisms (GCM) 10K type strain sequencing project: providing services to taxonomists for standard genome sequencing and annotation.</title>
        <authorList>
            <consortium name="The Broad Institute Genomics Platform"/>
            <consortium name="The Broad Institute Genome Sequencing Center for Infectious Disease"/>
            <person name="Wu L."/>
            <person name="Ma J."/>
        </authorList>
    </citation>
    <scope>NUCLEOTIDE SEQUENCE [LARGE SCALE GENOMIC DNA]</scope>
    <source>
        <strain evidence="2">JCM 14545</strain>
    </source>
</reference>